<organism evidence="2 3">
    <name type="scientific">Hymenobacter elongatus</name>
    <dbReference type="NCBI Taxonomy" id="877208"/>
    <lineage>
        <taxon>Bacteria</taxon>
        <taxon>Pseudomonadati</taxon>
        <taxon>Bacteroidota</taxon>
        <taxon>Cytophagia</taxon>
        <taxon>Cytophagales</taxon>
        <taxon>Hymenobacteraceae</taxon>
        <taxon>Hymenobacter</taxon>
    </lineage>
</organism>
<feature type="domain" description="VOC" evidence="1">
    <location>
        <begin position="2"/>
        <end position="125"/>
    </location>
</feature>
<dbReference type="InterPro" id="IPR037523">
    <property type="entry name" value="VOC_core"/>
</dbReference>
<dbReference type="CDD" id="cd07263">
    <property type="entry name" value="VOC_like"/>
    <property type="match status" value="1"/>
</dbReference>
<dbReference type="PROSITE" id="PS51819">
    <property type="entry name" value="VOC"/>
    <property type="match status" value="1"/>
</dbReference>
<dbReference type="OrthoDB" id="9794917at2"/>
<accession>A0A4Z0PP87</accession>
<dbReference type="PANTHER" id="PTHR36437">
    <property type="entry name" value="GLYOXALASE/BLEOMYCIN RESISTANCE PROTEIN/DIOXYGENASE"/>
    <property type="match status" value="1"/>
</dbReference>
<dbReference type="AlphaFoldDB" id="A0A4Z0PP87"/>
<keyword evidence="3" id="KW-1185">Reference proteome</keyword>
<dbReference type="Gene3D" id="3.10.180.10">
    <property type="entry name" value="2,3-Dihydroxybiphenyl 1,2-Dioxygenase, domain 1"/>
    <property type="match status" value="1"/>
</dbReference>
<name>A0A4Z0PP87_9BACT</name>
<evidence type="ECO:0000313" key="2">
    <source>
        <dbReference type="EMBL" id="TGE19287.1"/>
    </source>
</evidence>
<dbReference type="InterPro" id="IPR029068">
    <property type="entry name" value="Glyas_Bleomycin-R_OHBP_Dase"/>
</dbReference>
<sequence length="126" mass="14014">MHLGSIALLVRDYDEALAYYVGVLGFRLLEDTDLGHGKRWVRVAPAGAETGLLLARAVTEAQQAAIGSQSGGRVFLFLHTTDFRADYTRLKARGVQFLQEPRQESYGHVVVFADLYGNQWDLLEST</sequence>
<comment type="caution">
    <text evidence="2">The sequence shown here is derived from an EMBL/GenBank/DDBJ whole genome shotgun (WGS) entry which is preliminary data.</text>
</comment>
<dbReference type="EMBL" id="SRLD01000004">
    <property type="protein sequence ID" value="TGE19287.1"/>
    <property type="molecule type" value="Genomic_DNA"/>
</dbReference>
<reference evidence="2 3" key="1">
    <citation type="submission" date="2019-04" db="EMBL/GenBank/DDBJ databases">
        <authorList>
            <person name="Feng G."/>
            <person name="Zhang J."/>
            <person name="Zhu H."/>
        </authorList>
    </citation>
    <scope>NUCLEOTIDE SEQUENCE [LARGE SCALE GENOMIC DNA]</scope>
    <source>
        <strain evidence="2 3">JCM 17223</strain>
    </source>
</reference>
<evidence type="ECO:0000259" key="1">
    <source>
        <dbReference type="PROSITE" id="PS51819"/>
    </source>
</evidence>
<dbReference type="SUPFAM" id="SSF54593">
    <property type="entry name" value="Glyoxalase/Bleomycin resistance protein/Dihydroxybiphenyl dioxygenase"/>
    <property type="match status" value="1"/>
</dbReference>
<evidence type="ECO:0000313" key="3">
    <source>
        <dbReference type="Proteomes" id="UP000297739"/>
    </source>
</evidence>
<proteinExistence type="predicted"/>
<gene>
    <name evidence="2" type="ORF">E5J99_03335</name>
</gene>
<dbReference type="Pfam" id="PF00903">
    <property type="entry name" value="Glyoxalase"/>
    <property type="match status" value="1"/>
</dbReference>
<dbReference type="InterPro" id="IPR004360">
    <property type="entry name" value="Glyas_Fos-R_dOase_dom"/>
</dbReference>
<dbReference type="PANTHER" id="PTHR36437:SF2">
    <property type="entry name" value="GLYOXALASE_BLEOMYCIN RESISTANCE PROTEIN_DIOXYGENASE"/>
    <property type="match status" value="1"/>
</dbReference>
<dbReference type="RefSeq" id="WP_135496298.1">
    <property type="nucleotide sequence ID" value="NZ_SRLD01000004.1"/>
</dbReference>
<protein>
    <submittedName>
        <fullName evidence="2">VOC family protein</fullName>
    </submittedName>
</protein>
<dbReference type="Proteomes" id="UP000297739">
    <property type="component" value="Unassembled WGS sequence"/>
</dbReference>